<protein>
    <submittedName>
        <fullName evidence="2">DUF2946 domain-containing protein</fullName>
    </submittedName>
</protein>
<organism evidence="2 3">
    <name type="scientific">Paraherbaspirillum soli</name>
    <dbReference type="NCBI Taxonomy" id="631222"/>
    <lineage>
        <taxon>Bacteria</taxon>
        <taxon>Pseudomonadati</taxon>
        <taxon>Pseudomonadota</taxon>
        <taxon>Betaproteobacteria</taxon>
        <taxon>Burkholderiales</taxon>
        <taxon>Oxalobacteraceae</taxon>
        <taxon>Paraherbaspirillum</taxon>
    </lineage>
</organism>
<keyword evidence="3" id="KW-1185">Reference proteome</keyword>
<name>A0ABW0MA13_9BURK</name>
<evidence type="ECO:0000313" key="2">
    <source>
        <dbReference type="EMBL" id="MFC5474738.1"/>
    </source>
</evidence>
<dbReference type="Pfam" id="PF11162">
    <property type="entry name" value="DUF2946"/>
    <property type="match status" value="1"/>
</dbReference>
<accession>A0ABW0MA13</accession>
<reference evidence="3" key="1">
    <citation type="journal article" date="2019" name="Int. J. Syst. Evol. Microbiol.">
        <title>The Global Catalogue of Microorganisms (GCM) 10K type strain sequencing project: providing services to taxonomists for standard genome sequencing and annotation.</title>
        <authorList>
            <consortium name="The Broad Institute Genomics Platform"/>
            <consortium name="The Broad Institute Genome Sequencing Center for Infectious Disease"/>
            <person name="Wu L."/>
            <person name="Ma J."/>
        </authorList>
    </citation>
    <scope>NUCLEOTIDE SEQUENCE [LARGE SCALE GENOMIC DNA]</scope>
    <source>
        <strain evidence="3">JCM 17066</strain>
    </source>
</reference>
<comment type="caution">
    <text evidence="2">The sequence shown here is derived from an EMBL/GenBank/DDBJ whole genome shotgun (WGS) entry which is preliminary data.</text>
</comment>
<dbReference type="InterPro" id="IPR021333">
    <property type="entry name" value="DUF2946"/>
</dbReference>
<dbReference type="Proteomes" id="UP001596045">
    <property type="component" value="Unassembled WGS sequence"/>
</dbReference>
<gene>
    <name evidence="2" type="ORF">ACFPM8_12310</name>
</gene>
<sequence>MNRSTRRFASWIACFAILLASLAPSISHAIAAAQGGTPWIEICTTGGNKFVPAADGQDPSSPTPAEHGIHLEHCPFCFTHGGSLGLPPADALTVPAVSGTSLLPSLFYQSSHPLFAWSAAQPRAPPAVS</sequence>
<dbReference type="EMBL" id="JBHSMT010000023">
    <property type="protein sequence ID" value="MFC5474738.1"/>
    <property type="molecule type" value="Genomic_DNA"/>
</dbReference>
<feature type="signal peptide" evidence="1">
    <location>
        <begin position="1"/>
        <end position="29"/>
    </location>
</feature>
<keyword evidence="1" id="KW-0732">Signal</keyword>
<proteinExistence type="predicted"/>
<dbReference type="RefSeq" id="WP_378997848.1">
    <property type="nucleotide sequence ID" value="NZ_JBHSMT010000023.1"/>
</dbReference>
<evidence type="ECO:0000256" key="1">
    <source>
        <dbReference type="SAM" id="SignalP"/>
    </source>
</evidence>
<evidence type="ECO:0000313" key="3">
    <source>
        <dbReference type="Proteomes" id="UP001596045"/>
    </source>
</evidence>
<feature type="chain" id="PRO_5046360299" evidence="1">
    <location>
        <begin position="30"/>
        <end position="129"/>
    </location>
</feature>